<comment type="caution">
    <text evidence="2">The sequence shown here is derived from an EMBL/GenBank/DDBJ whole genome shotgun (WGS) entry which is preliminary data.</text>
</comment>
<dbReference type="RefSeq" id="WP_356496927.1">
    <property type="nucleotide sequence ID" value="NZ_JBEXEF010000005.1"/>
</dbReference>
<dbReference type="Proteomes" id="UP001550044">
    <property type="component" value="Unassembled WGS sequence"/>
</dbReference>
<accession>A0ABV2U5H1</accession>
<evidence type="ECO:0000313" key="3">
    <source>
        <dbReference type="Proteomes" id="UP001550044"/>
    </source>
</evidence>
<keyword evidence="3" id="KW-1185">Reference proteome</keyword>
<sequence length="150" mass="15523">MTLSVLGGLVLLGGCGALVAVTVSHAPKPRTLPTTEAPQDKAPGKDAPSEDPAVEEGNPEADVKVTRCAVDSLTTWPDAVVEIVNHGDSKATYVVNVDFLDDSGTRRGKGLAATDTLAAGQKTTEKAQGLVKVPGKVTCKVTKVTRYPTN</sequence>
<feature type="compositionally biased region" description="Basic and acidic residues" evidence="1">
    <location>
        <begin position="38"/>
        <end position="48"/>
    </location>
</feature>
<dbReference type="NCBIfam" id="NF038353">
    <property type="entry name" value="FxLYD_dom"/>
    <property type="match status" value="1"/>
</dbReference>
<reference evidence="2 3" key="1">
    <citation type="submission" date="2024-06" db="EMBL/GenBank/DDBJ databases">
        <title>The Natural Products Discovery Center: Release of the First 8490 Sequenced Strains for Exploring Actinobacteria Biosynthetic Diversity.</title>
        <authorList>
            <person name="Kalkreuter E."/>
            <person name="Kautsar S.A."/>
            <person name="Yang D."/>
            <person name="Bader C.D."/>
            <person name="Teijaro C.N."/>
            <person name="Fluegel L."/>
            <person name="Davis C.M."/>
            <person name="Simpson J.R."/>
            <person name="Lauterbach L."/>
            <person name="Steele A.D."/>
            <person name="Gui C."/>
            <person name="Meng S."/>
            <person name="Li G."/>
            <person name="Viehrig K."/>
            <person name="Ye F."/>
            <person name="Su P."/>
            <person name="Kiefer A.F."/>
            <person name="Nichols A."/>
            <person name="Cepeda A.J."/>
            <person name="Yan W."/>
            <person name="Fan B."/>
            <person name="Jiang Y."/>
            <person name="Adhikari A."/>
            <person name="Zheng C.-J."/>
            <person name="Schuster L."/>
            <person name="Cowan T.M."/>
            <person name="Smanski M.J."/>
            <person name="Chevrette M.G."/>
            <person name="De Carvalho L.P.S."/>
            <person name="Shen B."/>
        </authorList>
    </citation>
    <scope>NUCLEOTIDE SEQUENCE [LARGE SCALE GENOMIC DNA]</scope>
    <source>
        <strain evidence="2 3">NPDC005137</strain>
    </source>
</reference>
<name>A0ABV2U5H1_9ACTN</name>
<feature type="region of interest" description="Disordered" evidence="1">
    <location>
        <begin position="28"/>
        <end position="63"/>
    </location>
</feature>
<gene>
    <name evidence="2" type="ORF">ABZV61_09885</name>
</gene>
<dbReference type="EMBL" id="JBEXIP010000005">
    <property type="protein sequence ID" value="MET8433098.1"/>
    <property type="molecule type" value="Genomic_DNA"/>
</dbReference>
<protein>
    <submittedName>
        <fullName evidence="2">FxLYD domain-containing protein</fullName>
    </submittedName>
</protein>
<evidence type="ECO:0000313" key="2">
    <source>
        <dbReference type="EMBL" id="MET8433098.1"/>
    </source>
</evidence>
<organism evidence="2 3">
    <name type="scientific">Streptomyces sp. 900116325</name>
    <dbReference type="NCBI Taxonomy" id="3154295"/>
    <lineage>
        <taxon>Bacteria</taxon>
        <taxon>Bacillati</taxon>
        <taxon>Actinomycetota</taxon>
        <taxon>Actinomycetes</taxon>
        <taxon>Kitasatosporales</taxon>
        <taxon>Streptomycetaceae</taxon>
        <taxon>Streptomyces</taxon>
    </lineage>
</organism>
<proteinExistence type="predicted"/>
<dbReference type="InterPro" id="IPR047676">
    <property type="entry name" value="FxLYD_dom"/>
</dbReference>
<evidence type="ECO:0000256" key="1">
    <source>
        <dbReference type="SAM" id="MobiDB-lite"/>
    </source>
</evidence>